<dbReference type="Gene3D" id="3.30.1550.10">
    <property type="entry name" value="Ribosomal protein L11/L12, N-terminal domain"/>
    <property type="match status" value="1"/>
</dbReference>
<name>B2XX89_CACFS</name>
<evidence type="ECO:0000259" key="4">
    <source>
        <dbReference type="Pfam" id="PF03946"/>
    </source>
</evidence>
<dbReference type="InterPro" id="IPR020784">
    <property type="entry name" value="Ribosomal_uL11_N"/>
</dbReference>
<dbReference type="PANTHER" id="PTHR11661">
    <property type="entry name" value="60S RIBOSOMAL PROTEIN L12"/>
    <property type="match status" value="1"/>
</dbReference>
<protein>
    <submittedName>
        <fullName evidence="5">Ribosomal protein L11</fullName>
    </submittedName>
</protein>
<keyword evidence="2 5" id="KW-0689">Ribosomal protein</keyword>
<dbReference type="Pfam" id="PF03946">
    <property type="entry name" value="Ribosomal_L11_N"/>
    <property type="match status" value="1"/>
</dbReference>
<dbReference type="PANTHER" id="PTHR11661:SF1">
    <property type="entry name" value="LARGE RIBOSOMAL SUBUNIT PROTEIN UL11M"/>
    <property type="match status" value="1"/>
</dbReference>
<dbReference type="GO" id="GO:0003735">
    <property type="term" value="F:structural constituent of ribosome"/>
    <property type="evidence" value="ECO:0007669"/>
    <property type="project" value="InterPro"/>
</dbReference>
<dbReference type="InterPro" id="IPR036796">
    <property type="entry name" value="Ribosomal_uL11_N_sf"/>
</dbReference>
<gene>
    <name evidence="5" type="primary">rpl11</name>
</gene>
<dbReference type="GO" id="GO:0070180">
    <property type="term" value="F:large ribosomal subunit rRNA binding"/>
    <property type="evidence" value="ECO:0007669"/>
    <property type="project" value="TreeGrafter"/>
</dbReference>
<feature type="domain" description="Large ribosomal subunit protein uL11 N-terminal" evidence="4">
    <location>
        <begin position="26"/>
        <end position="78"/>
    </location>
</feature>
<organism evidence="5">
    <name type="scientific">Cavenderia fasciculata</name>
    <name type="common">Slime mold</name>
    <name type="synonym">Dictyostelium fasciculatum</name>
    <dbReference type="NCBI Taxonomy" id="261658"/>
    <lineage>
        <taxon>Eukaryota</taxon>
        <taxon>Amoebozoa</taxon>
        <taxon>Evosea</taxon>
        <taxon>Eumycetozoa</taxon>
        <taxon>Dictyostelia</taxon>
        <taxon>Acytosteliales</taxon>
        <taxon>Cavenderiaceae</taxon>
        <taxon>Cavenderia</taxon>
    </lineage>
</organism>
<sequence>MNNFITKKQSLKKEQVNSKPLLVKLKLCIGAGTAAMTPPLGPVLGQYGINIMEFCNEFNNETTIFEKGIVLKVNLYINVVKGFYFEIEKPKLSILLKELFKEEFQKSGSNKIYIEKEVLLKNCYKLAIYGCCFNKLEVKNHKELNEIYLKARLLELLGNCKSMGIYIK</sequence>
<dbReference type="GeneID" id="6276336"/>
<keyword evidence="5" id="KW-0496">Mitochondrion</keyword>
<accession>B2XX89</accession>
<dbReference type="RefSeq" id="YP_001876537.1">
    <property type="nucleotide sequence ID" value="NC_010653.1"/>
</dbReference>
<reference evidence="5" key="1">
    <citation type="journal article" date="2008" name="Mol. Biol. Evol.">
        <title>Mitochondrial genome evolution in the social amoebae.</title>
        <authorList>
            <person name="Heidel A.J."/>
            <person name="Gloeckner G."/>
        </authorList>
    </citation>
    <scope>NUCLEOTIDE SEQUENCE</scope>
    <source>
        <strain evidence="5">SH3</strain>
    </source>
</reference>
<dbReference type="InterPro" id="IPR000911">
    <property type="entry name" value="Ribosomal_uL11"/>
</dbReference>
<keyword evidence="3" id="KW-0687">Ribonucleoprotein</keyword>
<comment type="similarity">
    <text evidence="1">Belongs to the universal ribosomal protein uL11 family.</text>
</comment>
<dbReference type="GO" id="GO:0006412">
    <property type="term" value="P:translation"/>
    <property type="evidence" value="ECO:0007669"/>
    <property type="project" value="InterPro"/>
</dbReference>
<dbReference type="SUPFAM" id="SSF54747">
    <property type="entry name" value="Ribosomal L11/L12e N-terminal domain"/>
    <property type="match status" value="1"/>
</dbReference>
<evidence type="ECO:0000256" key="2">
    <source>
        <dbReference type="ARBA" id="ARBA00022980"/>
    </source>
</evidence>
<dbReference type="AlphaFoldDB" id="B2XX89"/>
<geneLocation type="mitochondrion" evidence="5"/>
<dbReference type="GO" id="GO:0005762">
    <property type="term" value="C:mitochondrial large ribosomal subunit"/>
    <property type="evidence" value="ECO:0007669"/>
    <property type="project" value="TreeGrafter"/>
</dbReference>
<dbReference type="CDD" id="cd00349">
    <property type="entry name" value="Ribosomal_L11"/>
    <property type="match status" value="1"/>
</dbReference>
<dbReference type="KEGG" id="dfa:Difao_mp27"/>
<dbReference type="EMBL" id="EU275727">
    <property type="protein sequence ID" value="ABX45211.1"/>
    <property type="molecule type" value="Genomic_DNA"/>
</dbReference>
<proteinExistence type="inferred from homology"/>
<dbReference type="SMART" id="SM00649">
    <property type="entry name" value="RL11"/>
    <property type="match status" value="1"/>
</dbReference>
<evidence type="ECO:0000313" key="5">
    <source>
        <dbReference type="EMBL" id="ABX45211.1"/>
    </source>
</evidence>
<dbReference type="HAMAP" id="MF_00736">
    <property type="entry name" value="Ribosomal_uL11"/>
    <property type="match status" value="1"/>
</dbReference>
<evidence type="ECO:0000256" key="3">
    <source>
        <dbReference type="ARBA" id="ARBA00023274"/>
    </source>
</evidence>
<evidence type="ECO:0000256" key="1">
    <source>
        <dbReference type="ARBA" id="ARBA00010537"/>
    </source>
</evidence>